<gene>
    <name evidence="1" type="ORF">PIBRA_LOCUS5469</name>
</gene>
<accession>A0A9P0XB71</accession>
<name>A0A9P0XB71_PIEBR</name>
<dbReference type="AlphaFoldDB" id="A0A9P0XB71"/>
<evidence type="ECO:0000313" key="1">
    <source>
        <dbReference type="EMBL" id="CAH4028661.1"/>
    </source>
</evidence>
<dbReference type="EMBL" id="CALOZG010000005">
    <property type="protein sequence ID" value="CAH4028661.1"/>
    <property type="molecule type" value="Genomic_DNA"/>
</dbReference>
<organism evidence="1 2">
    <name type="scientific">Pieris brassicae</name>
    <name type="common">White butterfly</name>
    <name type="synonym">Large white butterfly</name>
    <dbReference type="NCBI Taxonomy" id="7116"/>
    <lineage>
        <taxon>Eukaryota</taxon>
        <taxon>Metazoa</taxon>
        <taxon>Ecdysozoa</taxon>
        <taxon>Arthropoda</taxon>
        <taxon>Hexapoda</taxon>
        <taxon>Insecta</taxon>
        <taxon>Pterygota</taxon>
        <taxon>Neoptera</taxon>
        <taxon>Endopterygota</taxon>
        <taxon>Lepidoptera</taxon>
        <taxon>Glossata</taxon>
        <taxon>Ditrysia</taxon>
        <taxon>Papilionoidea</taxon>
        <taxon>Pieridae</taxon>
        <taxon>Pierinae</taxon>
        <taxon>Pieris</taxon>
    </lineage>
</organism>
<comment type="caution">
    <text evidence="1">The sequence shown here is derived from an EMBL/GenBank/DDBJ whole genome shotgun (WGS) entry which is preliminary data.</text>
</comment>
<dbReference type="Proteomes" id="UP001152562">
    <property type="component" value="Unassembled WGS sequence"/>
</dbReference>
<reference evidence="1" key="1">
    <citation type="submission" date="2022-05" db="EMBL/GenBank/DDBJ databases">
        <authorList>
            <person name="Okamura Y."/>
        </authorList>
    </citation>
    <scope>NUCLEOTIDE SEQUENCE</scope>
</reference>
<protein>
    <submittedName>
        <fullName evidence="1">Uncharacterized protein</fullName>
    </submittedName>
</protein>
<evidence type="ECO:0000313" key="2">
    <source>
        <dbReference type="Proteomes" id="UP001152562"/>
    </source>
</evidence>
<sequence>MDLGMSGPSPVTSSPEARYFSYLTYRSNFIGMLLGRKVCGEEEDEKCKKGRNNTSKSGLCGRRELTSQLLHSPGAEASID</sequence>
<proteinExistence type="predicted"/>
<keyword evidence="2" id="KW-1185">Reference proteome</keyword>